<dbReference type="Proteomes" id="UP000015106">
    <property type="component" value="Chromosome 5"/>
</dbReference>
<reference evidence="2" key="2">
    <citation type="submission" date="2018-03" db="EMBL/GenBank/DDBJ databases">
        <title>The Triticum urartu genome reveals the dynamic nature of wheat genome evolution.</title>
        <authorList>
            <person name="Ling H."/>
            <person name="Ma B."/>
            <person name="Shi X."/>
            <person name="Liu H."/>
            <person name="Dong L."/>
            <person name="Sun H."/>
            <person name="Cao Y."/>
            <person name="Gao Q."/>
            <person name="Zheng S."/>
            <person name="Li Y."/>
            <person name="Yu Y."/>
            <person name="Du H."/>
            <person name="Qi M."/>
            <person name="Li Y."/>
            <person name="Yu H."/>
            <person name="Cui Y."/>
            <person name="Wang N."/>
            <person name="Chen C."/>
            <person name="Wu H."/>
            <person name="Zhao Y."/>
            <person name="Zhang J."/>
            <person name="Li Y."/>
            <person name="Zhou W."/>
            <person name="Zhang B."/>
            <person name="Hu W."/>
            <person name="Eijk M."/>
            <person name="Tang J."/>
            <person name="Witsenboer H."/>
            <person name="Zhao S."/>
            <person name="Li Z."/>
            <person name="Zhang A."/>
            <person name="Wang D."/>
            <person name="Liang C."/>
        </authorList>
    </citation>
    <scope>NUCLEOTIDE SEQUENCE [LARGE SCALE GENOMIC DNA]</scope>
    <source>
        <strain evidence="2">cv. G1812</strain>
    </source>
</reference>
<accession>A0A8R7UJR5</accession>
<keyword evidence="3" id="KW-1185">Reference proteome</keyword>
<dbReference type="Gramene" id="TuG1812G0500003104.01.T01">
    <property type="protein sequence ID" value="TuG1812G0500003104.01.T01.cds448764"/>
    <property type="gene ID" value="TuG1812G0500003104.01"/>
</dbReference>
<dbReference type="AlphaFoldDB" id="A0A8R7UJR5"/>
<organism evidence="2 3">
    <name type="scientific">Triticum urartu</name>
    <name type="common">Red wild einkorn</name>
    <name type="synonym">Crithodium urartu</name>
    <dbReference type="NCBI Taxonomy" id="4572"/>
    <lineage>
        <taxon>Eukaryota</taxon>
        <taxon>Viridiplantae</taxon>
        <taxon>Streptophyta</taxon>
        <taxon>Embryophyta</taxon>
        <taxon>Tracheophyta</taxon>
        <taxon>Spermatophyta</taxon>
        <taxon>Magnoliopsida</taxon>
        <taxon>Liliopsida</taxon>
        <taxon>Poales</taxon>
        <taxon>Poaceae</taxon>
        <taxon>BOP clade</taxon>
        <taxon>Pooideae</taxon>
        <taxon>Triticodae</taxon>
        <taxon>Triticeae</taxon>
        <taxon>Triticinae</taxon>
        <taxon>Triticum</taxon>
    </lineage>
</organism>
<dbReference type="EnsemblPlants" id="TuG1812G0500003104.01.T01">
    <property type="protein sequence ID" value="TuG1812G0500003104.01.T01.cds448764"/>
    <property type="gene ID" value="TuG1812G0500003104.01"/>
</dbReference>
<evidence type="ECO:0000313" key="3">
    <source>
        <dbReference type="Proteomes" id="UP000015106"/>
    </source>
</evidence>
<reference evidence="2" key="3">
    <citation type="submission" date="2022-06" db="UniProtKB">
        <authorList>
            <consortium name="EnsemblPlants"/>
        </authorList>
    </citation>
    <scope>IDENTIFICATION</scope>
</reference>
<proteinExistence type="predicted"/>
<name>A0A8R7UJR5_TRIUA</name>
<evidence type="ECO:0000313" key="2">
    <source>
        <dbReference type="EnsemblPlants" id="TuG1812G0500003104.01.T01.cds448764"/>
    </source>
</evidence>
<reference evidence="3" key="1">
    <citation type="journal article" date="2013" name="Nature">
        <title>Draft genome of the wheat A-genome progenitor Triticum urartu.</title>
        <authorList>
            <person name="Ling H.Q."/>
            <person name="Zhao S."/>
            <person name="Liu D."/>
            <person name="Wang J."/>
            <person name="Sun H."/>
            <person name="Zhang C."/>
            <person name="Fan H."/>
            <person name="Li D."/>
            <person name="Dong L."/>
            <person name="Tao Y."/>
            <person name="Gao C."/>
            <person name="Wu H."/>
            <person name="Li Y."/>
            <person name="Cui Y."/>
            <person name="Guo X."/>
            <person name="Zheng S."/>
            <person name="Wang B."/>
            <person name="Yu K."/>
            <person name="Liang Q."/>
            <person name="Yang W."/>
            <person name="Lou X."/>
            <person name="Chen J."/>
            <person name="Feng M."/>
            <person name="Jian J."/>
            <person name="Zhang X."/>
            <person name="Luo G."/>
            <person name="Jiang Y."/>
            <person name="Liu J."/>
            <person name="Wang Z."/>
            <person name="Sha Y."/>
            <person name="Zhang B."/>
            <person name="Wu H."/>
            <person name="Tang D."/>
            <person name="Shen Q."/>
            <person name="Xue P."/>
            <person name="Zou S."/>
            <person name="Wang X."/>
            <person name="Liu X."/>
            <person name="Wang F."/>
            <person name="Yang Y."/>
            <person name="An X."/>
            <person name="Dong Z."/>
            <person name="Zhang K."/>
            <person name="Zhang X."/>
            <person name="Luo M.C."/>
            <person name="Dvorak J."/>
            <person name="Tong Y."/>
            <person name="Wang J."/>
            <person name="Yang H."/>
            <person name="Li Z."/>
            <person name="Wang D."/>
            <person name="Zhang A."/>
            <person name="Wang J."/>
        </authorList>
    </citation>
    <scope>NUCLEOTIDE SEQUENCE</scope>
    <source>
        <strain evidence="3">cv. G1812</strain>
    </source>
</reference>
<feature type="region of interest" description="Disordered" evidence="1">
    <location>
        <begin position="1"/>
        <end position="24"/>
    </location>
</feature>
<protein>
    <submittedName>
        <fullName evidence="2">Uncharacterized protein</fullName>
    </submittedName>
</protein>
<evidence type="ECO:0000256" key="1">
    <source>
        <dbReference type="SAM" id="MobiDB-lite"/>
    </source>
</evidence>
<sequence length="168" mass="18233">MYSSRGSNDQREEMNLGTSRTQQQLLDVGEEERLRLDAVAGGGYGGGDGGTAWARVRRSPCVWATAEHQLYSSGGSAWAGGGGGDGGRRWRWRWRAEVRVEVEMEVEGGGEGRWRWRAEAEVEVEGGGGGGRRSIGIQILKGGYSGQLSTFHLVGTEAPATYISERRE</sequence>